<dbReference type="OrthoDB" id="437369at2759"/>
<dbReference type="Proteomes" id="UP000070700">
    <property type="component" value="Unassembled WGS sequence"/>
</dbReference>
<dbReference type="GeneID" id="28832741"/>
<dbReference type="InterPro" id="IPR010795">
    <property type="entry name" value="Prenylcys_lyase"/>
</dbReference>
<dbReference type="EMBL" id="KQ947427">
    <property type="protein sequence ID" value="KUJ11081.1"/>
    <property type="molecule type" value="Genomic_DNA"/>
</dbReference>
<gene>
    <name evidence="11" type="ORF">LY89DRAFT_786734</name>
</gene>
<feature type="region of interest" description="Disordered" evidence="8">
    <location>
        <begin position="1"/>
        <end position="26"/>
    </location>
</feature>
<dbReference type="KEGG" id="psco:LY89DRAFT_786734"/>
<evidence type="ECO:0000256" key="1">
    <source>
        <dbReference type="ARBA" id="ARBA00001974"/>
    </source>
</evidence>
<evidence type="ECO:0000313" key="11">
    <source>
        <dbReference type="EMBL" id="KUJ11081.1"/>
    </source>
</evidence>
<dbReference type="InterPro" id="IPR017046">
    <property type="entry name" value="Prenylcysteine_Oxase1"/>
</dbReference>
<evidence type="ECO:0000256" key="5">
    <source>
        <dbReference type="ARBA" id="ARBA00022827"/>
    </source>
</evidence>
<dbReference type="PANTHER" id="PTHR15944:SF0">
    <property type="entry name" value="PRENYLCYSTEINE LYASE DOMAIN-CONTAINING PROTEIN"/>
    <property type="match status" value="1"/>
</dbReference>
<organism evidence="11 12">
    <name type="scientific">Mollisia scopiformis</name>
    <name type="common">Conifer needle endophyte fungus</name>
    <name type="synonym">Phialocephala scopiformis</name>
    <dbReference type="NCBI Taxonomy" id="149040"/>
    <lineage>
        <taxon>Eukaryota</taxon>
        <taxon>Fungi</taxon>
        <taxon>Dikarya</taxon>
        <taxon>Ascomycota</taxon>
        <taxon>Pezizomycotina</taxon>
        <taxon>Leotiomycetes</taxon>
        <taxon>Helotiales</taxon>
        <taxon>Mollisiaceae</taxon>
        <taxon>Mollisia</taxon>
    </lineage>
</organism>
<keyword evidence="6" id="KW-0560">Oxidoreductase</keyword>
<dbReference type="GO" id="GO:0001735">
    <property type="term" value="F:prenylcysteine oxidase activity"/>
    <property type="evidence" value="ECO:0007669"/>
    <property type="project" value="InterPro"/>
</dbReference>
<keyword evidence="9" id="KW-1133">Transmembrane helix</keyword>
<keyword evidence="12" id="KW-1185">Reference proteome</keyword>
<keyword evidence="7" id="KW-0325">Glycoprotein</keyword>
<dbReference type="PRINTS" id="PR00419">
    <property type="entry name" value="ADXRDTASE"/>
</dbReference>
<feature type="domain" description="Prenylcysteine lyase" evidence="10">
    <location>
        <begin position="247"/>
        <end position="584"/>
    </location>
</feature>
<dbReference type="SUPFAM" id="SSF51905">
    <property type="entry name" value="FAD/NAD(P)-binding domain"/>
    <property type="match status" value="1"/>
</dbReference>
<dbReference type="Pfam" id="PF13450">
    <property type="entry name" value="NAD_binding_8"/>
    <property type="match status" value="1"/>
</dbReference>
<dbReference type="InterPro" id="IPR036188">
    <property type="entry name" value="FAD/NAD-bd_sf"/>
</dbReference>
<evidence type="ECO:0000256" key="7">
    <source>
        <dbReference type="ARBA" id="ARBA00023180"/>
    </source>
</evidence>
<protein>
    <recommendedName>
        <fullName evidence="10">Prenylcysteine lyase domain-containing protein</fullName>
    </recommendedName>
</protein>
<dbReference type="AlphaFoldDB" id="A0A194WT01"/>
<dbReference type="STRING" id="149040.A0A194WT01"/>
<keyword evidence="5" id="KW-0274">FAD</keyword>
<evidence type="ECO:0000256" key="9">
    <source>
        <dbReference type="SAM" id="Phobius"/>
    </source>
</evidence>
<evidence type="ECO:0000256" key="3">
    <source>
        <dbReference type="ARBA" id="ARBA00022630"/>
    </source>
</evidence>
<keyword evidence="3" id="KW-0285">Flavoprotein</keyword>
<evidence type="ECO:0000259" key="10">
    <source>
        <dbReference type="Pfam" id="PF07156"/>
    </source>
</evidence>
<reference evidence="11 12" key="1">
    <citation type="submission" date="2015-10" db="EMBL/GenBank/DDBJ databases">
        <title>Full genome of DAOMC 229536 Phialocephala scopiformis, a fungal endophyte of spruce producing the potent anti-insectan compound rugulosin.</title>
        <authorList>
            <consortium name="DOE Joint Genome Institute"/>
            <person name="Walker A.K."/>
            <person name="Frasz S.L."/>
            <person name="Seifert K.A."/>
            <person name="Miller J.D."/>
            <person name="Mondo S.J."/>
            <person name="Labutti K."/>
            <person name="Lipzen A."/>
            <person name="Dockter R."/>
            <person name="Kennedy M."/>
            <person name="Grigoriev I.V."/>
            <person name="Spatafora J.W."/>
        </authorList>
    </citation>
    <scope>NUCLEOTIDE SEQUENCE [LARGE SCALE GENOMIC DNA]</scope>
    <source>
        <strain evidence="11 12">CBS 120377</strain>
    </source>
</reference>
<evidence type="ECO:0000313" key="12">
    <source>
        <dbReference type="Proteomes" id="UP000070700"/>
    </source>
</evidence>
<comment type="similarity">
    <text evidence="2">Belongs to the prenylcysteine oxidase family.</text>
</comment>
<dbReference type="GO" id="GO:0030328">
    <property type="term" value="P:prenylcysteine catabolic process"/>
    <property type="evidence" value="ECO:0007669"/>
    <property type="project" value="InterPro"/>
</dbReference>
<name>A0A194WT01_MOLSC</name>
<dbReference type="GO" id="GO:0030327">
    <property type="term" value="P:prenylated protein catabolic process"/>
    <property type="evidence" value="ECO:0007669"/>
    <property type="project" value="TreeGrafter"/>
</dbReference>
<evidence type="ECO:0000256" key="4">
    <source>
        <dbReference type="ARBA" id="ARBA00022729"/>
    </source>
</evidence>
<keyword evidence="9" id="KW-0472">Membrane</keyword>
<evidence type="ECO:0000256" key="6">
    <source>
        <dbReference type="ARBA" id="ARBA00023002"/>
    </source>
</evidence>
<feature type="transmembrane region" description="Helical" evidence="9">
    <location>
        <begin position="84"/>
        <end position="103"/>
    </location>
</feature>
<keyword evidence="4" id="KW-0732">Signal</keyword>
<sequence>MRTSKSTPDSPPPAYTSTSRSQPPPRIHVVQESTPLLYPNARYTYIPPPNTTQSHYNPLLYRPLYLRPSPTIITRGRSNKTCRYTLLALLSLSILVAVFKTSFPFPPFHPPSLALPPEKAAPVRIAIIGAGPAGVGAAWALAELQGSEVEVVVVEREERVGGRMNLGVDLRLEGKMWGGQRVEIEDVASAELFADERGVVRRRAEGVLGLVFGEDKKKEGSEEVGFFDGGGFVVRMTRPGGLMGWKEWAGLVLKYGKSFLAARNVPTGTMGLFRGMVELGGKETFEGVEEWVQKAGLRDSVEMSARERLSVNGVGDAYRKDIIESQVRRQLGQGTEEISDLALSLALWREEIGGPRPKNGIKMETVLKQLLERSGAEVRLGTSLQSMKQEHVVGKKSPVWRLGFKGRGYGSEVFDKVILTTPWGEGETEYYRRVTNTFLISEKGLKAEYFNVTNESDLPAQILPVRGSNLPEEFENIHEISHVKNIFGPDVDFGAQSVFKMYKVLSDKPLSEQTMRSLWERVRFYSVQSQRAYPLLFPRNSGFGSFKVHEGVWNTATIEHVASSVDLSWAAGENVAKLIKQDIEE</sequence>
<keyword evidence="9" id="KW-0812">Transmembrane</keyword>
<accession>A0A194WT01</accession>
<dbReference type="PANTHER" id="PTHR15944">
    <property type="entry name" value="FARNESYLCYSTEINE LYASE"/>
    <property type="match status" value="1"/>
</dbReference>
<dbReference type="Gene3D" id="3.50.50.60">
    <property type="entry name" value="FAD/NAD(P)-binding domain"/>
    <property type="match status" value="1"/>
</dbReference>
<dbReference type="Pfam" id="PF07156">
    <property type="entry name" value="Prenylcys_lyase"/>
    <property type="match status" value="1"/>
</dbReference>
<dbReference type="InParanoid" id="A0A194WT01"/>
<evidence type="ECO:0000256" key="8">
    <source>
        <dbReference type="SAM" id="MobiDB-lite"/>
    </source>
</evidence>
<proteinExistence type="inferred from homology"/>
<dbReference type="RefSeq" id="XP_018065436.1">
    <property type="nucleotide sequence ID" value="XM_018223015.1"/>
</dbReference>
<evidence type="ECO:0000256" key="2">
    <source>
        <dbReference type="ARBA" id="ARBA00009967"/>
    </source>
</evidence>
<comment type="cofactor">
    <cofactor evidence="1">
        <name>FAD</name>
        <dbReference type="ChEBI" id="CHEBI:57692"/>
    </cofactor>
</comment>